<organism evidence="11 12">
    <name type="scientific">Ramlibacter rhizophilus</name>
    <dbReference type="NCBI Taxonomy" id="1781167"/>
    <lineage>
        <taxon>Bacteria</taxon>
        <taxon>Pseudomonadati</taxon>
        <taxon>Pseudomonadota</taxon>
        <taxon>Betaproteobacteria</taxon>
        <taxon>Burkholderiales</taxon>
        <taxon>Comamonadaceae</taxon>
        <taxon>Ramlibacter</taxon>
    </lineage>
</organism>
<evidence type="ECO:0000256" key="2">
    <source>
        <dbReference type="ARBA" id="ARBA00022448"/>
    </source>
</evidence>
<evidence type="ECO:0000313" key="11">
    <source>
        <dbReference type="EMBL" id="TFY99842.1"/>
    </source>
</evidence>
<evidence type="ECO:0000256" key="7">
    <source>
        <dbReference type="ARBA" id="ARBA00023136"/>
    </source>
</evidence>
<sequence>MKAPGTAWEEKLAVASLAALVAITLLNVVTRYLTDESFAWTEEISVFLMVVLALAGGSVVARGDRHIRIELMLRRRERLRLFGALATSLTFAVLAGLFARWVADQVRYSETSMGLGVPLWWYGVFVPPLSLLLSARAFMVFWRGWTRRSPAAPEQDG</sequence>
<dbReference type="Proteomes" id="UP000297564">
    <property type="component" value="Unassembled WGS sequence"/>
</dbReference>
<keyword evidence="6 9" id="KW-1133">Transmembrane helix</keyword>
<feature type="transmembrane region" description="Helical" evidence="9">
    <location>
        <begin position="44"/>
        <end position="61"/>
    </location>
</feature>
<accession>A0A4Z0BKJ8</accession>
<dbReference type="RefSeq" id="WP_135285385.1">
    <property type="nucleotide sequence ID" value="NZ_SMLL01000004.1"/>
</dbReference>
<dbReference type="Pfam" id="PF04290">
    <property type="entry name" value="DctQ"/>
    <property type="match status" value="1"/>
</dbReference>
<dbReference type="GO" id="GO:0005886">
    <property type="term" value="C:plasma membrane"/>
    <property type="evidence" value="ECO:0007669"/>
    <property type="project" value="UniProtKB-SubCell"/>
</dbReference>
<dbReference type="PANTHER" id="PTHR35011:SF2">
    <property type="entry name" value="2,3-DIKETO-L-GULONATE TRAP TRANSPORTER SMALL PERMEASE PROTEIN YIAM"/>
    <property type="match status" value="1"/>
</dbReference>
<dbReference type="InterPro" id="IPR055348">
    <property type="entry name" value="DctQ"/>
</dbReference>
<comment type="subunit">
    <text evidence="9">The complex comprises the extracytoplasmic solute receptor protein and the two transmembrane proteins.</text>
</comment>
<evidence type="ECO:0000256" key="9">
    <source>
        <dbReference type="RuleBase" id="RU369079"/>
    </source>
</evidence>
<keyword evidence="2 9" id="KW-0813">Transport</keyword>
<comment type="function">
    <text evidence="9">Part of the tripartite ATP-independent periplasmic (TRAP) transport system.</text>
</comment>
<keyword evidence="7 9" id="KW-0472">Membrane</keyword>
<protein>
    <recommendedName>
        <fullName evidence="9">TRAP transporter small permease protein</fullName>
    </recommendedName>
</protein>
<gene>
    <name evidence="11" type="ORF">EZ242_11960</name>
</gene>
<keyword evidence="12" id="KW-1185">Reference proteome</keyword>
<comment type="caution">
    <text evidence="11">The sequence shown here is derived from an EMBL/GenBank/DDBJ whole genome shotgun (WGS) entry which is preliminary data.</text>
</comment>
<comment type="subcellular location">
    <subcellularLocation>
        <location evidence="1 9">Cell inner membrane</location>
        <topology evidence="1 9">Multi-pass membrane protein</topology>
    </subcellularLocation>
</comment>
<evidence type="ECO:0000259" key="10">
    <source>
        <dbReference type="Pfam" id="PF04290"/>
    </source>
</evidence>
<dbReference type="PANTHER" id="PTHR35011">
    <property type="entry name" value="2,3-DIKETO-L-GULONATE TRAP TRANSPORTER SMALL PERMEASE PROTEIN YIAM"/>
    <property type="match status" value="1"/>
</dbReference>
<evidence type="ECO:0000313" key="12">
    <source>
        <dbReference type="Proteomes" id="UP000297564"/>
    </source>
</evidence>
<keyword evidence="3" id="KW-1003">Cell membrane</keyword>
<evidence type="ECO:0000256" key="8">
    <source>
        <dbReference type="ARBA" id="ARBA00038436"/>
    </source>
</evidence>
<comment type="similarity">
    <text evidence="8 9">Belongs to the TRAP transporter small permease family.</text>
</comment>
<proteinExistence type="inferred from homology"/>
<keyword evidence="4 9" id="KW-0997">Cell inner membrane</keyword>
<evidence type="ECO:0000256" key="3">
    <source>
        <dbReference type="ARBA" id="ARBA00022475"/>
    </source>
</evidence>
<dbReference type="GO" id="GO:0015740">
    <property type="term" value="P:C4-dicarboxylate transport"/>
    <property type="evidence" value="ECO:0007669"/>
    <property type="project" value="TreeGrafter"/>
</dbReference>
<dbReference type="InterPro" id="IPR007387">
    <property type="entry name" value="TRAP_DctQ"/>
</dbReference>
<dbReference type="EMBL" id="SMLL01000004">
    <property type="protein sequence ID" value="TFY99842.1"/>
    <property type="molecule type" value="Genomic_DNA"/>
</dbReference>
<dbReference type="OrthoDB" id="6363908at2"/>
<feature type="transmembrane region" description="Helical" evidence="9">
    <location>
        <begin position="81"/>
        <end position="99"/>
    </location>
</feature>
<evidence type="ECO:0000256" key="6">
    <source>
        <dbReference type="ARBA" id="ARBA00022989"/>
    </source>
</evidence>
<evidence type="ECO:0000256" key="1">
    <source>
        <dbReference type="ARBA" id="ARBA00004429"/>
    </source>
</evidence>
<feature type="transmembrane region" description="Helical" evidence="9">
    <location>
        <begin position="119"/>
        <end position="142"/>
    </location>
</feature>
<feature type="transmembrane region" description="Helical" evidence="9">
    <location>
        <begin position="12"/>
        <end position="32"/>
    </location>
</feature>
<name>A0A4Z0BKJ8_9BURK</name>
<feature type="domain" description="Tripartite ATP-independent periplasmic transporters DctQ component" evidence="10">
    <location>
        <begin position="20"/>
        <end position="146"/>
    </location>
</feature>
<evidence type="ECO:0000256" key="4">
    <source>
        <dbReference type="ARBA" id="ARBA00022519"/>
    </source>
</evidence>
<reference evidence="11 12" key="1">
    <citation type="submission" date="2019-03" db="EMBL/GenBank/DDBJ databases">
        <title>Ramlibacter rhizophilus CCTCC AB2015357, whole genome shotgun sequence.</title>
        <authorList>
            <person name="Zhang X."/>
            <person name="Feng G."/>
            <person name="Zhu H."/>
        </authorList>
    </citation>
    <scope>NUCLEOTIDE SEQUENCE [LARGE SCALE GENOMIC DNA]</scope>
    <source>
        <strain evidence="11 12">CCTCC AB2015357</strain>
    </source>
</reference>
<dbReference type="GO" id="GO:0022857">
    <property type="term" value="F:transmembrane transporter activity"/>
    <property type="evidence" value="ECO:0007669"/>
    <property type="project" value="UniProtKB-UniRule"/>
</dbReference>
<keyword evidence="5 9" id="KW-0812">Transmembrane</keyword>
<dbReference type="AlphaFoldDB" id="A0A4Z0BKJ8"/>
<evidence type="ECO:0000256" key="5">
    <source>
        <dbReference type="ARBA" id="ARBA00022692"/>
    </source>
</evidence>